<keyword evidence="1" id="KW-0472">Membrane</keyword>
<accession>G8LKB7</accession>
<protein>
    <recommendedName>
        <fullName evidence="4">DUF4282 domain-containing protein</fullName>
    </recommendedName>
</protein>
<feature type="transmembrane region" description="Helical" evidence="1">
    <location>
        <begin position="51"/>
        <end position="76"/>
    </location>
</feature>
<organism evidence="2 3">
    <name type="scientific">Enterobacter ludwigii</name>
    <dbReference type="NCBI Taxonomy" id="299767"/>
    <lineage>
        <taxon>Bacteria</taxon>
        <taxon>Pseudomonadati</taxon>
        <taxon>Pseudomonadota</taxon>
        <taxon>Gammaproteobacteria</taxon>
        <taxon>Enterobacterales</taxon>
        <taxon>Enterobacteriaceae</taxon>
        <taxon>Enterobacter</taxon>
        <taxon>Enterobacter cloacae complex</taxon>
    </lineage>
</organism>
<dbReference type="Pfam" id="PF14110">
    <property type="entry name" value="DUF4282"/>
    <property type="match status" value="1"/>
</dbReference>
<dbReference type="EMBL" id="CP002886">
    <property type="protein sequence ID" value="AEW71963.1"/>
    <property type="molecule type" value="Genomic_DNA"/>
</dbReference>
<gene>
    <name evidence="2" type="ORF">EcWSU1_00523</name>
</gene>
<dbReference type="KEGG" id="eec:EcWSU1_00523"/>
<dbReference type="Proteomes" id="UP000007838">
    <property type="component" value="Chromosome"/>
</dbReference>
<dbReference type="AlphaFoldDB" id="G8LKB7"/>
<dbReference type="HOGENOM" id="CLU_169571_1_0_6"/>
<feature type="transmembrane region" description="Helical" evidence="1">
    <location>
        <begin position="21"/>
        <end position="45"/>
    </location>
</feature>
<reference evidence="2 3" key="1">
    <citation type="journal article" date="2011" name="Stand. Genomic Sci.">
        <title>Complete genome of the onion pathogen Enterobacter cloacae EcWSU1.</title>
        <authorList>
            <person name="Humann J.L."/>
            <person name="Wildung M."/>
            <person name="Cheng C.H."/>
            <person name="Lee T."/>
            <person name="Stewart J.E."/>
            <person name="Drew J.C."/>
            <person name="Triplett E.W."/>
            <person name="Main D."/>
            <person name="Schroeder B.K."/>
        </authorList>
    </citation>
    <scope>NUCLEOTIDE SEQUENCE [LARGE SCALE GENOMIC DNA]</scope>
    <source>
        <strain evidence="2 3">EcWSU1</strain>
    </source>
</reference>
<name>G8LKB7_9ENTR</name>
<keyword evidence="1" id="KW-1133">Transmembrane helix</keyword>
<keyword evidence="1" id="KW-0812">Transmembrane</keyword>
<sequence length="95" mass="11044">MSLFYISKEKKMKAILGFDYLLTPRVLVFFYWIVMLVILIAGVYSMFTDHLITGFIGMIFSLIGCRVTFELIMVAFKNNEYLRRIAENTAVKSVE</sequence>
<evidence type="ECO:0000313" key="3">
    <source>
        <dbReference type="Proteomes" id="UP000007838"/>
    </source>
</evidence>
<evidence type="ECO:0008006" key="4">
    <source>
        <dbReference type="Google" id="ProtNLM"/>
    </source>
</evidence>
<dbReference type="InterPro" id="IPR025557">
    <property type="entry name" value="DUF4282"/>
</dbReference>
<dbReference type="eggNOG" id="ENOG503033Z">
    <property type="taxonomic scope" value="Bacteria"/>
</dbReference>
<evidence type="ECO:0000256" key="1">
    <source>
        <dbReference type="SAM" id="Phobius"/>
    </source>
</evidence>
<evidence type="ECO:0000313" key="2">
    <source>
        <dbReference type="EMBL" id="AEW71963.1"/>
    </source>
</evidence>
<proteinExistence type="predicted"/>